<feature type="non-terminal residue" evidence="1">
    <location>
        <position position="92"/>
    </location>
</feature>
<evidence type="ECO:0000313" key="1">
    <source>
        <dbReference type="EMBL" id="CAE8632506.1"/>
    </source>
</evidence>
<name>A0A813H4G3_POLGL</name>
<gene>
    <name evidence="1" type="ORF">PGLA1383_LOCUS48453</name>
</gene>
<proteinExistence type="predicted"/>
<comment type="caution">
    <text evidence="1">The sequence shown here is derived from an EMBL/GenBank/DDBJ whole genome shotgun (WGS) entry which is preliminary data.</text>
</comment>
<dbReference type="EMBL" id="CAJNNV010030424">
    <property type="protein sequence ID" value="CAE8632506.1"/>
    <property type="molecule type" value="Genomic_DNA"/>
</dbReference>
<protein>
    <submittedName>
        <fullName evidence="1">Uncharacterized protein</fullName>
    </submittedName>
</protein>
<dbReference type="AlphaFoldDB" id="A0A813H4G3"/>
<reference evidence="1" key="1">
    <citation type="submission" date="2021-02" db="EMBL/GenBank/DDBJ databases">
        <authorList>
            <person name="Dougan E. K."/>
            <person name="Rhodes N."/>
            <person name="Thang M."/>
            <person name="Chan C."/>
        </authorList>
    </citation>
    <scope>NUCLEOTIDE SEQUENCE</scope>
</reference>
<evidence type="ECO:0000313" key="2">
    <source>
        <dbReference type="Proteomes" id="UP000654075"/>
    </source>
</evidence>
<dbReference type="Proteomes" id="UP000654075">
    <property type="component" value="Unassembled WGS sequence"/>
</dbReference>
<keyword evidence="2" id="KW-1185">Reference proteome</keyword>
<sequence>YSTAELRLAGFSQVGIVANDRIQTYIAGRGADKMHRQSTPVIRKEADKRFLEANIDGSLDGTQKVERLGSFLKVPPGFEDDTNWSRQSSGAE</sequence>
<accession>A0A813H4G3</accession>
<organism evidence="1 2">
    <name type="scientific">Polarella glacialis</name>
    <name type="common">Dinoflagellate</name>
    <dbReference type="NCBI Taxonomy" id="89957"/>
    <lineage>
        <taxon>Eukaryota</taxon>
        <taxon>Sar</taxon>
        <taxon>Alveolata</taxon>
        <taxon>Dinophyceae</taxon>
        <taxon>Suessiales</taxon>
        <taxon>Suessiaceae</taxon>
        <taxon>Polarella</taxon>
    </lineage>
</organism>